<feature type="region of interest" description="Disordered" evidence="1">
    <location>
        <begin position="549"/>
        <end position="618"/>
    </location>
</feature>
<dbReference type="Gramene" id="OE9A076177T4">
    <property type="protein sequence ID" value="OE9A076177C4"/>
    <property type="gene ID" value="OE9A076177"/>
</dbReference>
<feature type="domain" description="MATH" evidence="2">
    <location>
        <begin position="70"/>
        <end position="192"/>
    </location>
</feature>
<feature type="compositionally biased region" description="Basic and acidic residues" evidence="1">
    <location>
        <begin position="462"/>
        <end position="483"/>
    </location>
</feature>
<dbReference type="PROSITE" id="PS50144">
    <property type="entry name" value="MATH"/>
    <property type="match status" value="1"/>
</dbReference>
<feature type="compositionally biased region" description="Basic and acidic residues" evidence="1">
    <location>
        <begin position="606"/>
        <end position="618"/>
    </location>
</feature>
<evidence type="ECO:0000313" key="4">
    <source>
        <dbReference type="Proteomes" id="UP000594638"/>
    </source>
</evidence>
<protein>
    <submittedName>
        <fullName evidence="3">MATH domain-containing At5g43560-like isoform X1</fullName>
    </submittedName>
</protein>
<feature type="compositionally biased region" description="Polar residues" evidence="1">
    <location>
        <begin position="775"/>
        <end position="790"/>
    </location>
</feature>
<dbReference type="InterPro" id="IPR002083">
    <property type="entry name" value="MATH/TRAF_dom"/>
</dbReference>
<dbReference type="PANTHER" id="PTHR47477">
    <property type="entry name" value="TNF RECEPTOR-ASSOCIATED FACTOR HOMOLOG 1A"/>
    <property type="match status" value="1"/>
</dbReference>
<keyword evidence="4" id="KW-1185">Reference proteome</keyword>
<comment type="caution">
    <text evidence="3">The sequence shown here is derived from an EMBL/GenBank/DDBJ whole genome shotgun (WGS) entry which is preliminary data.</text>
</comment>
<proteinExistence type="predicted"/>
<dbReference type="Pfam" id="PF22486">
    <property type="entry name" value="MATH_2"/>
    <property type="match status" value="1"/>
</dbReference>
<feature type="compositionally biased region" description="Polar residues" evidence="1">
    <location>
        <begin position="550"/>
        <end position="579"/>
    </location>
</feature>
<feature type="region of interest" description="Disordered" evidence="1">
    <location>
        <begin position="1"/>
        <end position="61"/>
    </location>
</feature>
<dbReference type="InterPro" id="IPR055327">
    <property type="entry name" value="TRAF1A/B"/>
</dbReference>
<dbReference type="EMBL" id="CACTIH010009068">
    <property type="protein sequence ID" value="CAA3022386.1"/>
    <property type="molecule type" value="Genomic_DNA"/>
</dbReference>
<dbReference type="SMART" id="SM00061">
    <property type="entry name" value="MATH"/>
    <property type="match status" value="1"/>
</dbReference>
<feature type="region of interest" description="Disordered" evidence="1">
    <location>
        <begin position="756"/>
        <end position="809"/>
    </location>
</feature>
<sequence length="1127" mass="126149">MAEIATGSSGTGRLKSLEGVSTVQQQQCQPEETLVEWRSSEQLENGIPSTSPPYWDISDDEGGPKPSELYGKYTWNIDKFSQINKRELRSDAFEVGGYKWYILIYPQGCDVCNHLSLFLCVANHDKLLPGWSHFAQFTIAVVNKDPKKSKYSDTLHRFWKKEHDWGWKKFMEISKVLDGFIDADTLIIKAQVQVIREKADRPFRCLDCQYRRELVRVYLTNVEQICRQFVEEQRSKLGMLFEDRNRWSSFCTFWLSMDQGSRRRMCRERMDSILKVVVKNFFIEKEVTSTLVMDSLYSGLKAVEGQINGEQGNKKYLEEDELQVPIVGIDKDMFVLMDDVLPLLERAAIEPLPPEDEKGPQNRTKDGSHGTAGEEFDKDSIERDERRLTELGRRTIEIFVLAHIFSKIEVAYQEAVALKRQEELIREEAAWLIEGEQKVKRGAADKEKKKKKQAKQKRNNRKMKDKERDDELGTILHDETEKESFMDKKEDCLTTELEMAIEKPDVPEFVFDVSDSVIPVREMLLPDSEERDPSSVKSDTDALEVLPPTEANSSGIIGVQNGRQGTSPCAVADSSSTCSDDLVPFSINVPFKGNSPTRKNQKSLSRGRESQGKVTSDRADWVNEVLSHPSEAGTDVGKPNDALQSLQTESLSHTAVQTLQGRISRDKQHVWKKEEEVTSVQKKFGAKYGADVEISSMEKIVGLMSSLPRSPSKCIPSTATPNSELKANAKPFLDDLKQADKSMRLINSAENVAKLETDSQKAATPKPVEKPSWQKVPSTTEKPSKISTVQRPPATSRPPGAPLIPGPRPTASMVSVVPTAPLLTRSVSAACQLGPEPTSRIPSYVQQSYRNVMMGSSVPGSSPAYTQYHSPKSVAYSYSQAPALISTAIFSHQSSDRIEPESIKPSISFGMENHNAWQNGGPARMESPQRDSGRSIVGDHSSQHNVMQSCDLYRPVQTQDKFPSGRQSHGVVAEEFPHMGIIDELLNDEHGFGNLGFQSLSNGPHHLNRQFSFPDEIGMPSSLGSSRRNSCRFERTQSYHSDVIQNGCGGASPSSFHMPRDEIPPVSPQRHLNGQIDGLIPAPWQMDGSGLPVLNIGNKDSNGYSYPMQLEDPNVACGINRYALFRH</sequence>
<accession>A0A8S0UWB4</accession>
<feature type="region of interest" description="Disordered" evidence="1">
    <location>
        <begin position="442"/>
        <end position="483"/>
    </location>
</feature>
<dbReference type="SUPFAM" id="SSF49599">
    <property type="entry name" value="TRAF domain-like"/>
    <property type="match status" value="1"/>
</dbReference>
<dbReference type="Gene3D" id="2.60.210.10">
    <property type="entry name" value="Apoptosis, Tumor Necrosis Factor Receptor Associated Protein 2, Chain A"/>
    <property type="match status" value="1"/>
</dbReference>
<dbReference type="Gramene" id="OE9A076177T5">
    <property type="protein sequence ID" value="OE9A076177C5"/>
    <property type="gene ID" value="OE9A076177"/>
</dbReference>
<feature type="compositionally biased region" description="Basic and acidic residues" evidence="1">
    <location>
        <begin position="355"/>
        <end position="368"/>
    </location>
</feature>
<feature type="compositionally biased region" description="Basic residues" evidence="1">
    <location>
        <begin position="448"/>
        <end position="461"/>
    </location>
</feature>
<evidence type="ECO:0000256" key="1">
    <source>
        <dbReference type="SAM" id="MobiDB-lite"/>
    </source>
</evidence>
<dbReference type="PANTHER" id="PTHR47477:SF8">
    <property type="entry name" value="TNF RECEPTOR-ASSOCIATED FACTOR HOMOLOG 1A"/>
    <property type="match status" value="1"/>
</dbReference>
<feature type="region of interest" description="Disordered" evidence="1">
    <location>
        <begin position="351"/>
        <end position="381"/>
    </location>
</feature>
<feature type="compositionally biased region" description="Polar residues" evidence="1">
    <location>
        <begin position="19"/>
        <end position="30"/>
    </location>
</feature>
<dbReference type="OrthoDB" id="660257at2759"/>
<dbReference type="CDD" id="cd00121">
    <property type="entry name" value="MATH"/>
    <property type="match status" value="1"/>
</dbReference>
<dbReference type="InterPro" id="IPR008974">
    <property type="entry name" value="TRAF-like"/>
</dbReference>
<feature type="compositionally biased region" description="Pro residues" evidence="1">
    <location>
        <begin position="795"/>
        <end position="808"/>
    </location>
</feature>
<reference evidence="3 4" key="1">
    <citation type="submission" date="2019-12" db="EMBL/GenBank/DDBJ databases">
        <authorList>
            <person name="Alioto T."/>
            <person name="Alioto T."/>
            <person name="Gomez Garrido J."/>
        </authorList>
    </citation>
    <scope>NUCLEOTIDE SEQUENCE [LARGE SCALE GENOMIC DNA]</scope>
</reference>
<organism evidence="3 4">
    <name type="scientific">Olea europaea subsp. europaea</name>
    <dbReference type="NCBI Taxonomy" id="158383"/>
    <lineage>
        <taxon>Eukaryota</taxon>
        <taxon>Viridiplantae</taxon>
        <taxon>Streptophyta</taxon>
        <taxon>Embryophyta</taxon>
        <taxon>Tracheophyta</taxon>
        <taxon>Spermatophyta</taxon>
        <taxon>Magnoliopsida</taxon>
        <taxon>eudicotyledons</taxon>
        <taxon>Gunneridae</taxon>
        <taxon>Pentapetalae</taxon>
        <taxon>asterids</taxon>
        <taxon>lamiids</taxon>
        <taxon>Lamiales</taxon>
        <taxon>Oleaceae</taxon>
        <taxon>Oleeae</taxon>
        <taxon>Olea</taxon>
    </lineage>
</organism>
<feature type="compositionally biased region" description="Polar residues" evidence="1">
    <location>
        <begin position="40"/>
        <end position="49"/>
    </location>
</feature>
<dbReference type="Gramene" id="OE9A076177T3">
    <property type="protein sequence ID" value="OE9A076177C3"/>
    <property type="gene ID" value="OE9A076177"/>
</dbReference>
<name>A0A8S0UWB4_OLEEU</name>
<gene>
    <name evidence="3" type="ORF">OLEA9_A076177</name>
</gene>
<dbReference type="AlphaFoldDB" id="A0A8S0UWB4"/>
<evidence type="ECO:0000313" key="3">
    <source>
        <dbReference type="EMBL" id="CAA3022386.1"/>
    </source>
</evidence>
<dbReference type="Proteomes" id="UP000594638">
    <property type="component" value="Unassembled WGS sequence"/>
</dbReference>
<evidence type="ECO:0000259" key="2">
    <source>
        <dbReference type="PROSITE" id="PS50144"/>
    </source>
</evidence>
<feature type="compositionally biased region" description="Polar residues" evidence="1">
    <location>
        <begin position="594"/>
        <end position="604"/>
    </location>
</feature>